<dbReference type="CDD" id="cd01335">
    <property type="entry name" value="Radical_SAM"/>
    <property type="match status" value="1"/>
</dbReference>
<sequence length="367" mass="42173">MSFYSTIEKFKDFDFNRYWSRVKVEDVERSINEKNPNYEDLLNLLSPVAEKVLEDMAVKARELSLRHFGRTILLYTPIYISNYCVNKCSYCGYNLENSINRKKLTLEEIKSESEAVVKQGFKHIILLTGESQIHSPTRYIVDAIKVMKEYFPSITLEVQPLSEEDYKKTVEVGAEGLTVYQETYDEEIYDRVHLSGPKKNYKFRLDTPERGARAGMRSISIGALLGLGDFRRDAFFTALHGEYIRKKYPHVEVTYSPPRIRPCEGGLKELNPVEDKKMVQVMLAYKIFAQQSGINVSTREDHEMRKNLIPLGITKMSAGVSTEVGGHALKTKGTSQFSINDEGSVEEIKEMIIEAGFQPIFKDWERI</sequence>
<protein>
    <submittedName>
        <fullName evidence="8">Thiamine biosynthesis protein ThiH</fullName>
    </submittedName>
</protein>
<evidence type="ECO:0000256" key="6">
    <source>
        <dbReference type="ARBA" id="ARBA00023014"/>
    </source>
</evidence>
<dbReference type="Pfam" id="PF06968">
    <property type="entry name" value="BATS"/>
    <property type="match status" value="1"/>
</dbReference>
<dbReference type="Pfam" id="PF04055">
    <property type="entry name" value="Radical_SAM"/>
    <property type="match status" value="1"/>
</dbReference>
<dbReference type="NCBIfam" id="TIGR02351">
    <property type="entry name" value="thiH"/>
    <property type="match status" value="1"/>
</dbReference>
<evidence type="ECO:0000256" key="1">
    <source>
        <dbReference type="ARBA" id="ARBA00001966"/>
    </source>
</evidence>
<dbReference type="SFLD" id="SFLDG01081">
    <property type="entry name" value="cleavage_of_the_Ca-Cb_bond_in"/>
    <property type="match status" value="1"/>
</dbReference>
<name>A0A084J9Y3_9CLOT</name>
<keyword evidence="9" id="KW-1185">Reference proteome</keyword>
<dbReference type="InterPro" id="IPR013785">
    <property type="entry name" value="Aldolase_TIM"/>
</dbReference>
<keyword evidence="4" id="KW-0479">Metal-binding</keyword>
<dbReference type="Proteomes" id="UP000028542">
    <property type="component" value="Unassembled WGS sequence"/>
</dbReference>
<dbReference type="SFLD" id="SFLDG01060">
    <property type="entry name" value="BATS_domain_containing"/>
    <property type="match status" value="1"/>
</dbReference>
<dbReference type="PANTHER" id="PTHR43583:SF1">
    <property type="entry name" value="2-IMINOACETATE SYNTHASE"/>
    <property type="match status" value="1"/>
</dbReference>
<proteinExistence type="predicted"/>
<feature type="domain" description="Radical SAM core" evidence="7">
    <location>
        <begin position="70"/>
        <end position="321"/>
    </location>
</feature>
<comment type="cofactor">
    <cofactor evidence="1">
        <name>[4Fe-4S] cluster</name>
        <dbReference type="ChEBI" id="CHEBI:49883"/>
    </cofactor>
</comment>
<gene>
    <name evidence="8" type="ORF">IO99_12730</name>
</gene>
<evidence type="ECO:0000313" key="8">
    <source>
        <dbReference type="EMBL" id="KEZ85767.1"/>
    </source>
</evidence>
<dbReference type="PANTHER" id="PTHR43583">
    <property type="entry name" value="2-IMINOACETATE SYNTHASE"/>
    <property type="match status" value="1"/>
</dbReference>
<dbReference type="InterPro" id="IPR012726">
    <property type="entry name" value="ThiH"/>
</dbReference>
<accession>A0A084J9Y3</accession>
<evidence type="ECO:0000259" key="7">
    <source>
        <dbReference type="PROSITE" id="PS51918"/>
    </source>
</evidence>
<dbReference type="SUPFAM" id="SSF102114">
    <property type="entry name" value="Radical SAM enzymes"/>
    <property type="match status" value="1"/>
</dbReference>
<reference evidence="8 9" key="1">
    <citation type="submission" date="2014-07" db="EMBL/GenBank/DDBJ databases">
        <title>Draft genome of Clostridium sulfidigenes 113A isolated from sediments associated with methane hydrate from Krishna Godavari basin.</title>
        <authorList>
            <person name="Honkalas V.S."/>
            <person name="Dabir A.P."/>
            <person name="Arora P."/>
            <person name="Dhakephalkar P.K."/>
        </authorList>
    </citation>
    <scope>NUCLEOTIDE SEQUENCE [LARGE SCALE GENOMIC DNA]</scope>
    <source>
        <strain evidence="8 9">113A</strain>
    </source>
</reference>
<evidence type="ECO:0000313" key="9">
    <source>
        <dbReference type="Proteomes" id="UP000028542"/>
    </source>
</evidence>
<dbReference type="SMART" id="SM00876">
    <property type="entry name" value="BATS"/>
    <property type="match status" value="1"/>
</dbReference>
<dbReference type="InterPro" id="IPR007197">
    <property type="entry name" value="rSAM"/>
</dbReference>
<evidence type="ECO:0000256" key="4">
    <source>
        <dbReference type="ARBA" id="ARBA00022723"/>
    </source>
</evidence>
<keyword evidence="5" id="KW-0408">Iron</keyword>
<dbReference type="STRING" id="318464.IO99_12730"/>
<dbReference type="GO" id="GO:0009228">
    <property type="term" value="P:thiamine biosynthetic process"/>
    <property type="evidence" value="ECO:0007669"/>
    <property type="project" value="InterPro"/>
</dbReference>
<dbReference type="InterPro" id="IPR058240">
    <property type="entry name" value="rSAM_sf"/>
</dbReference>
<dbReference type="InterPro" id="IPR010722">
    <property type="entry name" value="BATS_dom"/>
</dbReference>
<comment type="caution">
    <text evidence="8">The sequence shown here is derived from an EMBL/GenBank/DDBJ whole genome shotgun (WGS) entry which is preliminary data.</text>
</comment>
<dbReference type="eggNOG" id="COG0502">
    <property type="taxonomic scope" value="Bacteria"/>
</dbReference>
<dbReference type="RefSeq" id="WP_035133814.1">
    <property type="nucleotide sequence ID" value="NZ_JPMD01000030.1"/>
</dbReference>
<keyword evidence="6" id="KW-0411">Iron-sulfur</keyword>
<dbReference type="PROSITE" id="PS51918">
    <property type="entry name" value="RADICAL_SAM"/>
    <property type="match status" value="1"/>
</dbReference>
<keyword evidence="3" id="KW-0949">S-adenosyl-L-methionine</keyword>
<dbReference type="GO" id="GO:0051539">
    <property type="term" value="F:4 iron, 4 sulfur cluster binding"/>
    <property type="evidence" value="ECO:0007669"/>
    <property type="project" value="UniProtKB-KW"/>
</dbReference>
<keyword evidence="2" id="KW-0004">4Fe-4S</keyword>
<dbReference type="SFLD" id="SFLDF00301">
    <property type="entry name" value="2-iminoacetate_synthase_(ThiH)"/>
    <property type="match status" value="1"/>
</dbReference>
<evidence type="ECO:0000256" key="2">
    <source>
        <dbReference type="ARBA" id="ARBA00022485"/>
    </source>
</evidence>
<evidence type="ECO:0000256" key="5">
    <source>
        <dbReference type="ARBA" id="ARBA00023004"/>
    </source>
</evidence>
<dbReference type="InterPro" id="IPR034428">
    <property type="entry name" value="ThiH/NoCL/HydG-like"/>
</dbReference>
<dbReference type="EMBL" id="JPMD01000030">
    <property type="protein sequence ID" value="KEZ85767.1"/>
    <property type="molecule type" value="Genomic_DNA"/>
</dbReference>
<dbReference type="Gene3D" id="3.20.20.70">
    <property type="entry name" value="Aldolase class I"/>
    <property type="match status" value="1"/>
</dbReference>
<dbReference type="SFLD" id="SFLDS00029">
    <property type="entry name" value="Radical_SAM"/>
    <property type="match status" value="1"/>
</dbReference>
<dbReference type="GO" id="GO:0003824">
    <property type="term" value="F:catalytic activity"/>
    <property type="evidence" value="ECO:0007669"/>
    <property type="project" value="InterPro"/>
</dbReference>
<dbReference type="GO" id="GO:0005506">
    <property type="term" value="F:iron ion binding"/>
    <property type="evidence" value="ECO:0007669"/>
    <property type="project" value="InterPro"/>
</dbReference>
<dbReference type="AlphaFoldDB" id="A0A084J9Y3"/>
<evidence type="ECO:0000256" key="3">
    <source>
        <dbReference type="ARBA" id="ARBA00022691"/>
    </source>
</evidence>
<organism evidence="8 9">
    <name type="scientific">Clostridium sulfidigenes</name>
    <dbReference type="NCBI Taxonomy" id="318464"/>
    <lineage>
        <taxon>Bacteria</taxon>
        <taxon>Bacillati</taxon>
        <taxon>Bacillota</taxon>
        <taxon>Clostridia</taxon>
        <taxon>Eubacteriales</taxon>
        <taxon>Clostridiaceae</taxon>
        <taxon>Clostridium</taxon>
    </lineage>
</organism>